<dbReference type="SUPFAM" id="SSF46689">
    <property type="entry name" value="Homeodomain-like"/>
    <property type="match status" value="1"/>
</dbReference>
<dbReference type="InterPro" id="IPR009057">
    <property type="entry name" value="Homeodomain-like_sf"/>
</dbReference>
<feature type="domain" description="Sigma-54 factor interaction" evidence="18">
    <location>
        <begin position="143"/>
        <end position="369"/>
    </location>
</feature>
<evidence type="ECO:0000256" key="11">
    <source>
        <dbReference type="ARBA" id="ARBA00023159"/>
    </source>
</evidence>
<feature type="domain" description="Response regulatory" evidence="19">
    <location>
        <begin position="3"/>
        <end position="118"/>
    </location>
</feature>
<dbReference type="Gene3D" id="3.40.50.300">
    <property type="entry name" value="P-loop containing nucleotide triphosphate hydrolases"/>
    <property type="match status" value="1"/>
</dbReference>
<dbReference type="SMART" id="SM00448">
    <property type="entry name" value="REC"/>
    <property type="match status" value="1"/>
</dbReference>
<dbReference type="PROSITE" id="PS00676">
    <property type="entry name" value="SIGMA54_INTERACT_2"/>
    <property type="match status" value="1"/>
</dbReference>
<keyword evidence="3" id="KW-0963">Cytoplasm</keyword>
<keyword evidence="13" id="KW-0535">Nitrogen fixation</keyword>
<dbReference type="InterPro" id="IPR058031">
    <property type="entry name" value="AAA_lid_NorR"/>
</dbReference>
<dbReference type="InterPro" id="IPR002197">
    <property type="entry name" value="HTH_Fis"/>
</dbReference>
<keyword evidence="8" id="KW-0902">Two-component regulatory system</keyword>
<gene>
    <name evidence="20" type="ORF">GCM10007989_37700</name>
</gene>
<evidence type="ECO:0000256" key="5">
    <source>
        <dbReference type="ARBA" id="ARBA00022553"/>
    </source>
</evidence>
<dbReference type="GO" id="GO:0000160">
    <property type="term" value="P:phosphorelay signal transduction system"/>
    <property type="evidence" value="ECO:0007669"/>
    <property type="project" value="UniProtKB-KW"/>
</dbReference>
<dbReference type="Pfam" id="PF02954">
    <property type="entry name" value="HTH_8"/>
    <property type="match status" value="1"/>
</dbReference>
<evidence type="ECO:0000313" key="21">
    <source>
        <dbReference type="Proteomes" id="UP000646579"/>
    </source>
</evidence>
<dbReference type="Gene3D" id="1.10.10.60">
    <property type="entry name" value="Homeodomain-like"/>
    <property type="match status" value="1"/>
</dbReference>
<keyword evidence="7" id="KW-0067">ATP-binding</keyword>
<evidence type="ECO:0000256" key="1">
    <source>
        <dbReference type="ARBA" id="ARBA00004496"/>
    </source>
</evidence>
<evidence type="ECO:0000256" key="10">
    <source>
        <dbReference type="ARBA" id="ARBA00023125"/>
    </source>
</evidence>
<comment type="caution">
    <text evidence="20">The sequence shown here is derived from an EMBL/GenBank/DDBJ whole genome shotgun (WGS) entry which is preliminary data.</text>
</comment>
<dbReference type="InterPro" id="IPR001789">
    <property type="entry name" value="Sig_transdc_resp-reg_receiver"/>
</dbReference>
<dbReference type="FunFam" id="3.40.50.300:FF:000006">
    <property type="entry name" value="DNA-binding transcriptional regulator NtrC"/>
    <property type="match status" value="1"/>
</dbReference>
<dbReference type="GO" id="GO:0005737">
    <property type="term" value="C:cytoplasm"/>
    <property type="evidence" value="ECO:0007669"/>
    <property type="project" value="UniProtKB-SubCell"/>
</dbReference>
<keyword evidence="6" id="KW-0547">Nucleotide-binding</keyword>
<dbReference type="GO" id="GO:0043565">
    <property type="term" value="F:sequence-specific DNA binding"/>
    <property type="evidence" value="ECO:0007669"/>
    <property type="project" value="InterPro"/>
</dbReference>
<dbReference type="AlphaFoldDB" id="A0A918SFG0"/>
<dbReference type="Pfam" id="PF25601">
    <property type="entry name" value="AAA_lid_14"/>
    <property type="match status" value="1"/>
</dbReference>
<keyword evidence="21" id="KW-1185">Reference proteome</keyword>
<protein>
    <recommendedName>
        <fullName evidence="2">DNA-binding transcriptional regulator NtrC</fullName>
    </recommendedName>
    <alternativeName>
        <fullName evidence="14">Nitrogen regulation protein NR(I)</fullName>
    </alternativeName>
    <alternativeName>
        <fullName evidence="15">Nitrogen regulator I</fullName>
    </alternativeName>
</protein>
<comment type="function">
    <text evidence="16">Member of the two-component regulatory system NtrB/NtrC, which controls expression of the nitrogen-regulated (ntr) genes in response to nitrogen limitation. Phosphorylated NtrC binds directly to DNA and stimulates the formation of open promoter-sigma54-RNA polymerase complexes.</text>
</comment>
<evidence type="ECO:0000256" key="16">
    <source>
        <dbReference type="ARBA" id="ARBA00043886"/>
    </source>
</evidence>
<evidence type="ECO:0000256" key="13">
    <source>
        <dbReference type="ARBA" id="ARBA00023231"/>
    </source>
</evidence>
<evidence type="ECO:0000259" key="19">
    <source>
        <dbReference type="PROSITE" id="PS50110"/>
    </source>
</evidence>
<dbReference type="SMART" id="SM00382">
    <property type="entry name" value="AAA"/>
    <property type="match status" value="1"/>
</dbReference>
<proteinExistence type="predicted"/>
<evidence type="ECO:0000256" key="4">
    <source>
        <dbReference type="ARBA" id="ARBA00022491"/>
    </source>
</evidence>
<keyword evidence="12" id="KW-0804">Transcription</keyword>
<evidence type="ECO:0000259" key="18">
    <source>
        <dbReference type="PROSITE" id="PS50045"/>
    </source>
</evidence>
<keyword evidence="11" id="KW-0010">Activator</keyword>
<dbReference type="Proteomes" id="UP000646579">
    <property type="component" value="Unassembled WGS sequence"/>
</dbReference>
<dbReference type="CDD" id="cd00156">
    <property type="entry name" value="REC"/>
    <property type="match status" value="1"/>
</dbReference>
<dbReference type="InterPro" id="IPR002078">
    <property type="entry name" value="Sigma_54_int"/>
</dbReference>
<dbReference type="InterPro" id="IPR003593">
    <property type="entry name" value="AAA+_ATPase"/>
</dbReference>
<evidence type="ECO:0000256" key="6">
    <source>
        <dbReference type="ARBA" id="ARBA00022741"/>
    </source>
</evidence>
<keyword evidence="10" id="KW-0238">DNA-binding</keyword>
<dbReference type="Pfam" id="PF00158">
    <property type="entry name" value="Sigma54_activat"/>
    <property type="match status" value="1"/>
</dbReference>
<dbReference type="SUPFAM" id="SSF52540">
    <property type="entry name" value="P-loop containing nucleoside triphosphate hydrolases"/>
    <property type="match status" value="1"/>
</dbReference>
<feature type="modified residue" description="4-aspartylphosphate" evidence="17">
    <location>
        <position position="53"/>
    </location>
</feature>
<dbReference type="Gene3D" id="3.40.50.2300">
    <property type="match status" value="1"/>
</dbReference>
<comment type="subcellular location">
    <subcellularLocation>
        <location evidence="1">Cytoplasm</location>
    </subcellularLocation>
</comment>
<accession>A0A918SFG0</accession>
<dbReference type="Pfam" id="PF00072">
    <property type="entry name" value="Response_reg"/>
    <property type="match status" value="1"/>
</dbReference>
<dbReference type="SUPFAM" id="SSF52172">
    <property type="entry name" value="CheY-like"/>
    <property type="match status" value="1"/>
</dbReference>
<name>A0A918SFG0_9HYPH</name>
<evidence type="ECO:0000256" key="3">
    <source>
        <dbReference type="ARBA" id="ARBA00022490"/>
    </source>
</evidence>
<dbReference type="PROSITE" id="PS50110">
    <property type="entry name" value="RESPONSE_REGULATORY"/>
    <property type="match status" value="1"/>
</dbReference>
<dbReference type="InterPro" id="IPR025943">
    <property type="entry name" value="Sigma_54_int_dom_ATP-bd_2"/>
</dbReference>
<evidence type="ECO:0000256" key="7">
    <source>
        <dbReference type="ARBA" id="ARBA00022840"/>
    </source>
</evidence>
<keyword evidence="5 17" id="KW-0597">Phosphoprotein</keyword>
<evidence type="ECO:0000256" key="14">
    <source>
        <dbReference type="ARBA" id="ARBA00029881"/>
    </source>
</evidence>
<dbReference type="PROSITE" id="PS00675">
    <property type="entry name" value="SIGMA54_INTERACT_1"/>
    <property type="match status" value="1"/>
</dbReference>
<evidence type="ECO:0000256" key="15">
    <source>
        <dbReference type="ARBA" id="ARBA00031910"/>
    </source>
</evidence>
<dbReference type="PANTHER" id="PTHR32071">
    <property type="entry name" value="TRANSCRIPTIONAL REGULATORY PROTEIN"/>
    <property type="match status" value="1"/>
</dbReference>
<evidence type="ECO:0000313" key="20">
    <source>
        <dbReference type="EMBL" id="GHA38211.1"/>
    </source>
</evidence>
<dbReference type="PANTHER" id="PTHR32071:SF95">
    <property type="entry name" value="DNA-BINDING TRANSCRIPTIONAL REGULATOR NTRC"/>
    <property type="match status" value="1"/>
</dbReference>
<dbReference type="GO" id="GO:0005524">
    <property type="term" value="F:ATP binding"/>
    <property type="evidence" value="ECO:0007669"/>
    <property type="project" value="UniProtKB-KW"/>
</dbReference>
<organism evidence="20 21">
    <name type="scientific">Devosia pacifica</name>
    <dbReference type="NCBI Taxonomy" id="1335967"/>
    <lineage>
        <taxon>Bacteria</taxon>
        <taxon>Pseudomonadati</taxon>
        <taxon>Pseudomonadota</taxon>
        <taxon>Alphaproteobacteria</taxon>
        <taxon>Hyphomicrobiales</taxon>
        <taxon>Devosiaceae</taxon>
        <taxon>Devosia</taxon>
    </lineage>
</organism>
<dbReference type="InterPro" id="IPR025662">
    <property type="entry name" value="Sigma_54_int_dom_ATP-bd_1"/>
</dbReference>
<reference evidence="20" key="1">
    <citation type="journal article" date="2014" name="Int. J. Syst. Evol. Microbiol.">
        <title>Complete genome sequence of Corynebacterium casei LMG S-19264T (=DSM 44701T), isolated from a smear-ripened cheese.</title>
        <authorList>
            <consortium name="US DOE Joint Genome Institute (JGI-PGF)"/>
            <person name="Walter F."/>
            <person name="Albersmeier A."/>
            <person name="Kalinowski J."/>
            <person name="Ruckert C."/>
        </authorList>
    </citation>
    <scope>NUCLEOTIDE SEQUENCE</scope>
    <source>
        <strain evidence="20">KCTC 32437</strain>
    </source>
</reference>
<dbReference type="InterPro" id="IPR027417">
    <property type="entry name" value="P-loop_NTPase"/>
</dbReference>
<evidence type="ECO:0000256" key="9">
    <source>
        <dbReference type="ARBA" id="ARBA00023015"/>
    </source>
</evidence>
<dbReference type="CDD" id="cd00009">
    <property type="entry name" value="AAA"/>
    <property type="match status" value="1"/>
</dbReference>
<dbReference type="PRINTS" id="PR01590">
    <property type="entry name" value="HTHFIS"/>
</dbReference>
<dbReference type="Gene3D" id="1.10.8.60">
    <property type="match status" value="1"/>
</dbReference>
<evidence type="ECO:0000256" key="12">
    <source>
        <dbReference type="ARBA" id="ARBA00023163"/>
    </source>
</evidence>
<dbReference type="InterPro" id="IPR011006">
    <property type="entry name" value="CheY-like_superfamily"/>
</dbReference>
<evidence type="ECO:0000256" key="8">
    <source>
        <dbReference type="ARBA" id="ARBA00023012"/>
    </source>
</evidence>
<dbReference type="EMBL" id="BMZE01000005">
    <property type="protein sequence ID" value="GHA38211.1"/>
    <property type="molecule type" value="Genomic_DNA"/>
</dbReference>
<evidence type="ECO:0000256" key="17">
    <source>
        <dbReference type="PROSITE-ProRule" id="PRU00169"/>
    </source>
</evidence>
<evidence type="ECO:0000256" key="2">
    <source>
        <dbReference type="ARBA" id="ARBA00019059"/>
    </source>
</evidence>
<reference evidence="20" key="2">
    <citation type="submission" date="2020-09" db="EMBL/GenBank/DDBJ databases">
        <authorList>
            <person name="Sun Q."/>
            <person name="Kim S."/>
        </authorList>
    </citation>
    <scope>NUCLEOTIDE SEQUENCE</scope>
    <source>
        <strain evidence="20">KCTC 32437</strain>
    </source>
</reference>
<dbReference type="GO" id="GO:0006355">
    <property type="term" value="P:regulation of DNA-templated transcription"/>
    <property type="evidence" value="ECO:0007669"/>
    <property type="project" value="InterPro"/>
</dbReference>
<sequence length="491" mass="53317">MTRILIVDDDPQQLHQTAEMAERAGFRVLTVGGGAEALSALRGDREIGAMVLDLVMPDIDGMSVLEAMAREGITTPVIVQTATSSLETVVSAMRLGAADYFVKPVAPERLLISLRNVLRLDALETSVRNDVARRDGLLTFSNLVASAPSMRRVAELGAKAARSDIPVLVEGESGVGKQTLARVIHGSGSRSGKPFIAINCAALPPDQLETLLFGQKAKPGTEGRPGKIVEAHGGTLFLDEIGELPRKLQDKLLTLLERQEVDQTGASSIQKVDVRIIAATTRRLLNLAKAGDFREDLYYRLNVFPIYVPPLRERREDLPALVDLLSARFAAEASKRVLGITPNALELLLRQEWAGNIAQLEALVFRAVVLTEGPFLDMADFPQLLVRSEGRASVRDTLMGEASFKSPAHIDRAPARVRAPEAAKPEIDRFLDDEGQIAALADIEREAIMFAIERCGGHMSRVARALGIGRSTLYRKLNEYGLANGLDKNAA</sequence>
<dbReference type="RefSeq" id="WP_189427360.1">
    <property type="nucleotide sequence ID" value="NZ_BMZE01000005.1"/>
</dbReference>
<keyword evidence="4" id="KW-0678">Repressor</keyword>
<dbReference type="PROSITE" id="PS50045">
    <property type="entry name" value="SIGMA54_INTERACT_4"/>
    <property type="match status" value="1"/>
</dbReference>
<keyword evidence="9" id="KW-0805">Transcription regulation</keyword>